<dbReference type="Proteomes" id="UP000321272">
    <property type="component" value="Chromosome"/>
</dbReference>
<dbReference type="InterPro" id="IPR024370">
    <property type="entry name" value="PBP_domain"/>
</dbReference>
<dbReference type="AlphaFoldDB" id="A0A5B8STS8"/>
<reference evidence="3 4" key="1">
    <citation type="submission" date="2019-06" db="EMBL/GenBank/DDBJ databases">
        <title>Genome analyses of bacteria isolated from kimchi.</title>
        <authorList>
            <person name="Lee S."/>
            <person name="Ahn S."/>
            <person name="Roh S."/>
        </authorList>
    </citation>
    <scope>NUCLEOTIDE SEQUENCE [LARGE SCALE GENOMIC DNA]</scope>
    <source>
        <strain evidence="3 4">CBA4606</strain>
    </source>
</reference>
<feature type="signal peptide" evidence="1">
    <location>
        <begin position="1"/>
        <end position="33"/>
    </location>
</feature>
<dbReference type="SUPFAM" id="SSF53850">
    <property type="entry name" value="Periplasmic binding protein-like II"/>
    <property type="match status" value="1"/>
</dbReference>
<evidence type="ECO:0000313" key="4">
    <source>
        <dbReference type="Proteomes" id="UP000321272"/>
    </source>
</evidence>
<dbReference type="PANTHER" id="PTHR37945:SF1">
    <property type="entry name" value="EXTRACELLULAR TUNGSTATE BINDING PROTEIN"/>
    <property type="match status" value="1"/>
</dbReference>
<sequence>MQGSTRSFSLSRKVAGVSAALLCGVGLSWGAVAQEDNAQQDNAQEKDGQFITLASTTSTEHSGLFDSIIPKFHDATDIDVHVVAVGTGQAFEIARRGDADSLLVHDTAGEKKFVDNGYATQRDDVMYNDFVLIGPKDDPANVSEADSAVDAFSRIAEAEAPFASRGDDSGTNRAELRLWEDAGVEAEGEWYRELGSGMGPTLNTAAGMDAYVMSDRATWVSFKNPQNLEILFEGDEVLFNQYGSLLLSEEKFPHLKHELAKQWHQWLLSEEGQQAIADYELNGQQLFFPNAK</sequence>
<name>A0A5B8STS8_9GAMM</name>
<keyword evidence="1" id="KW-0732">Signal</keyword>
<evidence type="ECO:0000313" key="3">
    <source>
        <dbReference type="EMBL" id="QEA40086.1"/>
    </source>
</evidence>
<gene>
    <name evidence="3" type="ORF">FGL86_14035</name>
</gene>
<evidence type="ECO:0000259" key="2">
    <source>
        <dbReference type="Pfam" id="PF12849"/>
    </source>
</evidence>
<keyword evidence="4" id="KW-1185">Reference proteome</keyword>
<dbReference type="Gene3D" id="3.40.190.10">
    <property type="entry name" value="Periplasmic binding protein-like II"/>
    <property type="match status" value="2"/>
</dbReference>
<dbReference type="Pfam" id="PF12849">
    <property type="entry name" value="PBP_like_2"/>
    <property type="match status" value="1"/>
</dbReference>
<feature type="chain" id="PRO_5023096849" evidence="1">
    <location>
        <begin position="34"/>
        <end position="292"/>
    </location>
</feature>
<dbReference type="EMBL" id="CP042382">
    <property type="protein sequence ID" value="QEA40086.1"/>
    <property type="molecule type" value="Genomic_DNA"/>
</dbReference>
<dbReference type="KEGG" id="paur:FGL86_14035"/>
<protein>
    <submittedName>
        <fullName evidence="3">Sulfate transporter</fullName>
    </submittedName>
</protein>
<dbReference type="InterPro" id="IPR052738">
    <property type="entry name" value="ABC-Tungstate_binding"/>
</dbReference>
<proteinExistence type="predicted"/>
<evidence type="ECO:0000256" key="1">
    <source>
        <dbReference type="SAM" id="SignalP"/>
    </source>
</evidence>
<dbReference type="OrthoDB" id="186379at2"/>
<dbReference type="RefSeq" id="WP_147185160.1">
    <property type="nucleotide sequence ID" value="NZ_CP042382.1"/>
</dbReference>
<organism evidence="3 4">
    <name type="scientific">Pistricoccus aurantiacus</name>
    <dbReference type="NCBI Taxonomy" id="1883414"/>
    <lineage>
        <taxon>Bacteria</taxon>
        <taxon>Pseudomonadati</taxon>
        <taxon>Pseudomonadota</taxon>
        <taxon>Gammaproteobacteria</taxon>
        <taxon>Oceanospirillales</taxon>
        <taxon>Halomonadaceae</taxon>
        <taxon>Pistricoccus</taxon>
    </lineage>
</organism>
<accession>A0A5B8STS8</accession>
<feature type="domain" description="PBP" evidence="2">
    <location>
        <begin position="45"/>
        <end position="271"/>
    </location>
</feature>
<dbReference type="PANTHER" id="PTHR37945">
    <property type="entry name" value="EXTRACELLULAR TUNGSTATE BINDING PROTEIN"/>
    <property type="match status" value="1"/>
</dbReference>